<name>A0AAW5QVJ5_9HYPH</name>
<accession>A0AAW5QVJ5</accession>
<dbReference type="EMBL" id="JALIDZ010000002">
    <property type="protein sequence ID" value="MCT8971227.1"/>
    <property type="molecule type" value="Genomic_DNA"/>
</dbReference>
<gene>
    <name evidence="1" type="ORF">MUB46_05070</name>
</gene>
<dbReference type="RefSeq" id="WP_261614795.1">
    <property type="nucleotide sequence ID" value="NZ_JALIDZ010000002.1"/>
</dbReference>
<sequence length="249" mass="27373">MMPLNPSEVEIAIRALIVAEKTNLGIEVSVPVAYPDGDIVTVVIERSGYAFRVHDAGFGAMHAAAAGFPLTKSHTQKIANLIQRYRCSFVDGRVMAKCSYDALAITACLVANASRTAADQATEIRRLVEVDFRLLVSDKLREAFGERVRENESIVGRSGRQYRVPAIILDPTQSRPRNFVSPLAHRNTVPHSFAMFFDLRGAFPDVENDTVFDDAGDFRQEDRALLESVSTVIGAMEVSNRFRAAVGQG</sequence>
<reference evidence="1 2" key="1">
    <citation type="submission" date="2022-04" db="EMBL/GenBank/DDBJ databases">
        <authorList>
            <person name="Ye Y.-Q."/>
            <person name="Du Z.-J."/>
        </authorList>
    </citation>
    <scope>NUCLEOTIDE SEQUENCE [LARGE SCALE GENOMIC DNA]</scope>
    <source>
        <strain evidence="1 2">A6E488</strain>
    </source>
</reference>
<evidence type="ECO:0000313" key="1">
    <source>
        <dbReference type="EMBL" id="MCT8971227.1"/>
    </source>
</evidence>
<evidence type="ECO:0000313" key="2">
    <source>
        <dbReference type="Proteomes" id="UP001320898"/>
    </source>
</evidence>
<organism evidence="1 2">
    <name type="scientific">Microbaculum marinisediminis</name>
    <dbReference type="NCBI Taxonomy" id="2931392"/>
    <lineage>
        <taxon>Bacteria</taxon>
        <taxon>Pseudomonadati</taxon>
        <taxon>Pseudomonadota</taxon>
        <taxon>Alphaproteobacteria</taxon>
        <taxon>Hyphomicrobiales</taxon>
        <taxon>Tepidamorphaceae</taxon>
        <taxon>Microbaculum</taxon>
    </lineage>
</organism>
<proteinExistence type="predicted"/>
<keyword evidence="2" id="KW-1185">Reference proteome</keyword>
<comment type="caution">
    <text evidence="1">The sequence shown here is derived from an EMBL/GenBank/DDBJ whole genome shotgun (WGS) entry which is preliminary data.</text>
</comment>
<protein>
    <recommendedName>
        <fullName evidence="3">DUF1828 domain-containing protein</fullName>
    </recommendedName>
</protein>
<dbReference type="Proteomes" id="UP001320898">
    <property type="component" value="Unassembled WGS sequence"/>
</dbReference>
<evidence type="ECO:0008006" key="3">
    <source>
        <dbReference type="Google" id="ProtNLM"/>
    </source>
</evidence>
<dbReference type="AlphaFoldDB" id="A0AAW5QVJ5"/>